<keyword evidence="3" id="KW-1185">Reference proteome</keyword>
<name>A0A9P8Q5L0_WICPI</name>
<reference evidence="2" key="1">
    <citation type="journal article" date="2021" name="Open Biol.">
        <title>Shared evolutionary footprints suggest mitochondrial oxidative damage underlies multiple complex I losses in fungi.</title>
        <authorList>
            <person name="Schikora-Tamarit M.A."/>
            <person name="Marcet-Houben M."/>
            <person name="Nosek J."/>
            <person name="Gabaldon T."/>
        </authorList>
    </citation>
    <scope>NUCLEOTIDE SEQUENCE</scope>
    <source>
        <strain evidence="2">CBS2887</strain>
    </source>
</reference>
<feature type="compositionally biased region" description="Polar residues" evidence="1">
    <location>
        <begin position="81"/>
        <end position="94"/>
    </location>
</feature>
<protein>
    <submittedName>
        <fullName evidence="2">Uncharacterized protein</fullName>
    </submittedName>
</protein>
<sequence length="94" mass="9914">MLMTWFTDSLKLCTARLSLPLLKVSKAELIKFSVADSEVSSMAALSDNAAPIKIQYLEPGSSAFKKSTKSEGSSISSKSKVTNSGAVGSESSYS</sequence>
<dbReference type="Proteomes" id="UP000774326">
    <property type="component" value="Unassembled WGS sequence"/>
</dbReference>
<reference evidence="2" key="2">
    <citation type="submission" date="2021-01" db="EMBL/GenBank/DDBJ databases">
        <authorList>
            <person name="Schikora-Tamarit M.A."/>
        </authorList>
    </citation>
    <scope>NUCLEOTIDE SEQUENCE</scope>
    <source>
        <strain evidence="2">CBS2887</strain>
    </source>
</reference>
<comment type="caution">
    <text evidence="2">The sequence shown here is derived from an EMBL/GenBank/DDBJ whole genome shotgun (WGS) entry which is preliminary data.</text>
</comment>
<accession>A0A9P8Q5L0</accession>
<dbReference type="EMBL" id="JAEUBG010002352">
    <property type="protein sequence ID" value="KAH3684722.1"/>
    <property type="molecule type" value="Genomic_DNA"/>
</dbReference>
<evidence type="ECO:0000313" key="2">
    <source>
        <dbReference type="EMBL" id="KAH3684722.1"/>
    </source>
</evidence>
<dbReference type="AlphaFoldDB" id="A0A9P8Q5L0"/>
<proteinExistence type="predicted"/>
<evidence type="ECO:0000313" key="3">
    <source>
        <dbReference type="Proteomes" id="UP000774326"/>
    </source>
</evidence>
<feature type="region of interest" description="Disordered" evidence="1">
    <location>
        <begin position="63"/>
        <end position="94"/>
    </location>
</feature>
<evidence type="ECO:0000256" key="1">
    <source>
        <dbReference type="SAM" id="MobiDB-lite"/>
    </source>
</evidence>
<gene>
    <name evidence="2" type="ORF">WICPIJ_004308</name>
</gene>
<organism evidence="2 3">
    <name type="scientific">Wickerhamomyces pijperi</name>
    <name type="common">Yeast</name>
    <name type="synonym">Pichia pijperi</name>
    <dbReference type="NCBI Taxonomy" id="599730"/>
    <lineage>
        <taxon>Eukaryota</taxon>
        <taxon>Fungi</taxon>
        <taxon>Dikarya</taxon>
        <taxon>Ascomycota</taxon>
        <taxon>Saccharomycotina</taxon>
        <taxon>Saccharomycetes</taxon>
        <taxon>Phaffomycetales</taxon>
        <taxon>Wickerhamomycetaceae</taxon>
        <taxon>Wickerhamomyces</taxon>
    </lineage>
</organism>
<feature type="compositionally biased region" description="Low complexity" evidence="1">
    <location>
        <begin position="70"/>
        <end position="80"/>
    </location>
</feature>